<proteinExistence type="inferred from homology"/>
<dbReference type="KEGG" id="pcre:NCTC12858_00018"/>
<dbReference type="Pfam" id="PF00112">
    <property type="entry name" value="Peptidase_C1"/>
    <property type="match status" value="1"/>
</dbReference>
<gene>
    <name evidence="3" type="ORF">NCTC12858_00018</name>
</gene>
<sequence length="1026" mass="115960">MVCLLLGTTTLWGQNVEVSIEKTLRSNEILLSFSKEEGKSISSISVSGTIRFTAPKGNVRILSVNEHGFEKMIYESFPLLATNDVDHFEHMAWETFNLKDFDPQEIHLQLENAEIFNLTLNIGGLGNLRSSTSTLKIKKYTYSLQLRDAGEYRAALIQRMNIDLARRGELWRAGDTPFSRLSYEEKKTLFGGVVPNLQGAEYYIGGIIDISGQSRDNAPRENSAYTPDFDWRARHSANIKGSPYFQHEVTGWITPVKDQAGCGSCWAFSAAGAVEAVAKLYKNATYNLNLSEQELVSCSNAGNCTGGFASSALDYIRGYYLQDENSFKYKAKDLPCSDKKPYAYRVKIAGKELFNPTGNAHADMEKLKSMLVKSPLAGRVGEWRHAMTLVGYKTIREGDVIYPHYTTAIKIKPGDPRIGKTVWIFKNSWGESWGDHGFLYAFVDISNMRNSATPSYPVSCQLRGYAYHMPQSFYNLFSTFPSAYDKDNDGYYWWGIGPRPKNLPPNAKLEEDSDDSDASIGPMDQYGYPQVLKKYDLFIKDNSEDRGFEPNITIKNGDFWSAPEVWVRHENDDVEMHQNPIPNAENYIKVRVWNRGTQVSKPSTVVAYWSKAGTHLPWPGAWTGEDLEEGLTMGARVTDVGRIPPINPGESKIITIKWRTPDPEQYANLENEQIGGDNLWHFCLLLRITDRNDPDTYPLTPTSHVNVINNNNLAQKNVTFVKLGNSGYQGTVGMYNHLSEHKKYSLDIVELLEDNQTSIFEQAKVSLKMSPKVLNAWTKGGKKGEYLRSTEIPSVVEYTSSSGVLKDMIFNPKEYSLVNLKVNFTSVLPWYSQPEKRTLLLRQIDEKGVIVGGETFVIIRNPRTVIIPHIEQERQGSKLILTARGVGEDAEYHWFDSKGNFVGQGETLSCNPYSKETYKVEVIAKSDGYCTYSETMVEPNEMNSRLQVIPNPVRSRLTLSYRLPTEETYFLHIRGLDDTYIFRRELVDGHHQEKSIDVSDLLQGGYVISILDKNGQLVATAKFFKE</sequence>
<name>A0A2X4SDT6_9PORP</name>
<comment type="similarity">
    <text evidence="1">Belongs to the peptidase C1 family.</text>
</comment>
<evidence type="ECO:0000313" key="4">
    <source>
        <dbReference type="Proteomes" id="UP000249300"/>
    </source>
</evidence>
<organism evidence="3 4">
    <name type="scientific">Porphyromonas crevioricanis</name>
    <dbReference type="NCBI Taxonomy" id="393921"/>
    <lineage>
        <taxon>Bacteria</taxon>
        <taxon>Pseudomonadati</taxon>
        <taxon>Bacteroidota</taxon>
        <taxon>Bacteroidia</taxon>
        <taxon>Bacteroidales</taxon>
        <taxon>Porphyromonadaceae</taxon>
        <taxon>Porphyromonas</taxon>
    </lineage>
</organism>
<dbReference type="EMBL" id="LS483447">
    <property type="protein sequence ID" value="SQH72212.1"/>
    <property type="molecule type" value="Genomic_DNA"/>
</dbReference>
<dbReference type="Gene3D" id="3.90.70.10">
    <property type="entry name" value="Cysteine proteinases"/>
    <property type="match status" value="1"/>
</dbReference>
<dbReference type="InterPro" id="IPR000169">
    <property type="entry name" value="Pept_cys_AS"/>
</dbReference>
<dbReference type="InterPro" id="IPR038765">
    <property type="entry name" value="Papain-like_cys_pep_sf"/>
</dbReference>
<keyword evidence="4" id="KW-1185">Reference proteome</keyword>
<dbReference type="GO" id="GO:0008234">
    <property type="term" value="F:cysteine-type peptidase activity"/>
    <property type="evidence" value="ECO:0007669"/>
    <property type="project" value="InterPro"/>
</dbReference>
<dbReference type="SMART" id="SM00645">
    <property type="entry name" value="Pept_C1"/>
    <property type="match status" value="1"/>
</dbReference>
<evidence type="ECO:0000259" key="2">
    <source>
        <dbReference type="SMART" id="SM00645"/>
    </source>
</evidence>
<dbReference type="AlphaFoldDB" id="A0A2X4SDT6"/>
<dbReference type="InterPro" id="IPR000668">
    <property type="entry name" value="Peptidase_C1A_C"/>
</dbReference>
<dbReference type="SUPFAM" id="SSF54001">
    <property type="entry name" value="Cysteine proteinases"/>
    <property type="match status" value="1"/>
</dbReference>
<dbReference type="PANTHER" id="PTHR12411">
    <property type="entry name" value="CYSTEINE PROTEASE FAMILY C1-RELATED"/>
    <property type="match status" value="1"/>
</dbReference>
<dbReference type="PRINTS" id="PR00705">
    <property type="entry name" value="PAPAIN"/>
</dbReference>
<dbReference type="PROSITE" id="PS00139">
    <property type="entry name" value="THIOL_PROTEASE_CYS"/>
    <property type="match status" value="1"/>
</dbReference>
<dbReference type="GO" id="GO:0006508">
    <property type="term" value="P:proteolysis"/>
    <property type="evidence" value="ECO:0007669"/>
    <property type="project" value="UniProtKB-KW"/>
</dbReference>
<keyword evidence="3" id="KW-0378">Hydrolase</keyword>
<accession>A0A2X4SDT6</accession>
<protein>
    <submittedName>
        <fullName evidence="3">Papain family cysteine protease</fullName>
    </submittedName>
</protein>
<keyword evidence="3" id="KW-0645">Protease</keyword>
<dbReference type="Proteomes" id="UP000249300">
    <property type="component" value="Chromosome 1"/>
</dbReference>
<evidence type="ECO:0000313" key="3">
    <source>
        <dbReference type="EMBL" id="SQH72212.1"/>
    </source>
</evidence>
<dbReference type="InterPro" id="IPR039417">
    <property type="entry name" value="Peptidase_C1A_papain-like"/>
</dbReference>
<reference evidence="3 4" key="1">
    <citation type="submission" date="2018-06" db="EMBL/GenBank/DDBJ databases">
        <authorList>
            <consortium name="Pathogen Informatics"/>
            <person name="Doyle S."/>
        </authorList>
    </citation>
    <scope>NUCLEOTIDE SEQUENCE [LARGE SCALE GENOMIC DNA]</scope>
    <source>
        <strain evidence="3 4">NCTC12858</strain>
    </source>
</reference>
<dbReference type="InterPro" id="IPR013128">
    <property type="entry name" value="Peptidase_C1A"/>
</dbReference>
<feature type="domain" description="Peptidase C1A papain C-terminal" evidence="2">
    <location>
        <begin position="225"/>
        <end position="458"/>
    </location>
</feature>
<evidence type="ECO:0000256" key="1">
    <source>
        <dbReference type="ARBA" id="ARBA00008455"/>
    </source>
</evidence>
<dbReference type="CDD" id="cd02248">
    <property type="entry name" value="Peptidase_C1A"/>
    <property type="match status" value="1"/>
</dbReference>